<evidence type="ECO:0000313" key="5">
    <source>
        <dbReference type="EMBL" id="QKF66490.1"/>
    </source>
</evidence>
<dbReference type="SUPFAM" id="SSF55469">
    <property type="entry name" value="FMN-dependent nitroreductase-like"/>
    <property type="match status" value="1"/>
</dbReference>
<dbReference type="Pfam" id="PF00881">
    <property type="entry name" value="Nitroreductase"/>
    <property type="match status" value="1"/>
</dbReference>
<dbReference type="GO" id="GO:0016491">
    <property type="term" value="F:oxidoreductase activity"/>
    <property type="evidence" value="ECO:0007669"/>
    <property type="project" value="UniProtKB-KW"/>
</dbReference>
<accession>A0AAE7E364</accession>
<dbReference type="EMBL" id="CP053840">
    <property type="protein sequence ID" value="QKF66490.1"/>
    <property type="molecule type" value="Genomic_DNA"/>
</dbReference>
<dbReference type="Proteomes" id="UP000503482">
    <property type="component" value="Chromosome"/>
</dbReference>
<sequence length="286" mass="33407">MIAKLIIYLKALKTFLRTKSIKRAKFLIYEQDIDVSKFDDDMLIAQLGYFGHHTEKALKHHNRGERGKHKRDKLLQLVKEAEKRNIQEAKLIEWVKHLIEYYDTNKEIYIKKTDEIKVHPQKDEILKFIKQRTTTRFWQAKEIDDEIINDILETAMSSALSCNRQTIRFAVVKNKVENMVVGDSNNKSMFDKAPVAIYVADDERFFPEKYGNALDVGGVCSLIQLAASAYGISGSWIYHSESYEQNRLKKQLGFKDYMYIYSSITLGYSSDKQEKPPRCKVNRFIV</sequence>
<organism evidence="5 6">
    <name type="scientific">Arcobacter venerupis</name>
    <dbReference type="NCBI Taxonomy" id="1054033"/>
    <lineage>
        <taxon>Bacteria</taxon>
        <taxon>Pseudomonadati</taxon>
        <taxon>Campylobacterota</taxon>
        <taxon>Epsilonproteobacteria</taxon>
        <taxon>Campylobacterales</taxon>
        <taxon>Arcobacteraceae</taxon>
        <taxon>Arcobacter</taxon>
    </lineage>
</organism>
<proteinExistence type="predicted"/>
<keyword evidence="1" id="KW-0285">Flavoprotein</keyword>
<feature type="domain" description="Nitroreductase" evidence="4">
    <location>
        <begin position="129"/>
        <end position="175"/>
    </location>
</feature>
<evidence type="ECO:0000256" key="1">
    <source>
        <dbReference type="ARBA" id="ARBA00022630"/>
    </source>
</evidence>
<dbReference type="InterPro" id="IPR000415">
    <property type="entry name" value="Nitroreductase-like"/>
</dbReference>
<keyword evidence="2" id="KW-0288">FMN</keyword>
<name>A0AAE7E364_9BACT</name>
<evidence type="ECO:0000313" key="6">
    <source>
        <dbReference type="Proteomes" id="UP000503482"/>
    </source>
</evidence>
<dbReference type="InterPro" id="IPR050627">
    <property type="entry name" value="Nitroreductase/BluB"/>
</dbReference>
<evidence type="ECO:0000256" key="3">
    <source>
        <dbReference type="ARBA" id="ARBA00023002"/>
    </source>
</evidence>
<keyword evidence="3" id="KW-0560">Oxidoreductase</keyword>
<dbReference type="Gene3D" id="3.40.109.10">
    <property type="entry name" value="NADH Oxidase"/>
    <property type="match status" value="1"/>
</dbReference>
<dbReference type="KEGG" id="avp:AVENP_0931"/>
<evidence type="ECO:0000259" key="4">
    <source>
        <dbReference type="Pfam" id="PF00881"/>
    </source>
</evidence>
<dbReference type="PANTHER" id="PTHR23026:SF90">
    <property type="entry name" value="IODOTYROSINE DEIODINASE 1"/>
    <property type="match status" value="1"/>
</dbReference>
<gene>
    <name evidence="5" type="ORF">AVENP_0931</name>
</gene>
<evidence type="ECO:0000256" key="2">
    <source>
        <dbReference type="ARBA" id="ARBA00022643"/>
    </source>
</evidence>
<dbReference type="RefSeq" id="WP_128360280.1">
    <property type="nucleotide sequence ID" value="NZ_CP053840.1"/>
</dbReference>
<dbReference type="InterPro" id="IPR029479">
    <property type="entry name" value="Nitroreductase"/>
</dbReference>
<keyword evidence="6" id="KW-1185">Reference proteome</keyword>
<protein>
    <submittedName>
        <fullName evidence="5">Nitroreductase family protein</fullName>
    </submittedName>
</protein>
<reference evidence="5 6" key="1">
    <citation type="submission" date="2020-05" db="EMBL/GenBank/DDBJ databases">
        <title>Complete genome sequencing of Campylobacter and Arcobacter type strains.</title>
        <authorList>
            <person name="Miller W.G."/>
            <person name="Yee E."/>
        </authorList>
    </citation>
    <scope>NUCLEOTIDE SEQUENCE [LARGE SCALE GENOMIC DNA]</scope>
    <source>
        <strain evidence="5 6">LMG 26156</strain>
    </source>
</reference>
<dbReference type="AlphaFoldDB" id="A0AAE7E364"/>
<dbReference type="PANTHER" id="PTHR23026">
    <property type="entry name" value="NADPH NITROREDUCTASE"/>
    <property type="match status" value="1"/>
</dbReference>